<feature type="region of interest" description="Disordered" evidence="7">
    <location>
        <begin position="101"/>
        <end position="127"/>
    </location>
</feature>
<evidence type="ECO:0000256" key="1">
    <source>
        <dbReference type="ARBA" id="ARBA00004123"/>
    </source>
</evidence>
<feature type="region of interest" description="Disordered" evidence="7">
    <location>
        <begin position="218"/>
        <end position="252"/>
    </location>
</feature>
<evidence type="ECO:0000313" key="10">
    <source>
        <dbReference type="Proteomes" id="UP000836841"/>
    </source>
</evidence>
<feature type="compositionally biased region" description="Low complexity" evidence="7">
    <location>
        <begin position="40"/>
        <end position="49"/>
    </location>
</feature>
<dbReference type="EMBL" id="OU466863">
    <property type="protein sequence ID" value="CAH2078137.1"/>
    <property type="molecule type" value="Genomic_DNA"/>
</dbReference>
<dbReference type="InterPro" id="IPR036576">
    <property type="entry name" value="WRKY_dom_sf"/>
</dbReference>
<feature type="domain" description="WRKY" evidence="8">
    <location>
        <begin position="154"/>
        <end position="222"/>
    </location>
</feature>
<evidence type="ECO:0000256" key="4">
    <source>
        <dbReference type="ARBA" id="ARBA00023163"/>
    </source>
</evidence>
<name>A0AAU9T1V0_THLAR</name>
<accession>A0AAU9T1V0</accession>
<dbReference type="GO" id="GO:0009751">
    <property type="term" value="P:response to salicylic acid"/>
    <property type="evidence" value="ECO:0007669"/>
    <property type="project" value="UniProtKB-ARBA"/>
</dbReference>
<organism evidence="9 10">
    <name type="scientific">Thlaspi arvense</name>
    <name type="common">Field penny-cress</name>
    <dbReference type="NCBI Taxonomy" id="13288"/>
    <lineage>
        <taxon>Eukaryota</taxon>
        <taxon>Viridiplantae</taxon>
        <taxon>Streptophyta</taxon>
        <taxon>Embryophyta</taxon>
        <taxon>Tracheophyta</taxon>
        <taxon>Spermatophyta</taxon>
        <taxon>Magnoliopsida</taxon>
        <taxon>eudicotyledons</taxon>
        <taxon>Gunneridae</taxon>
        <taxon>Pentapetalae</taxon>
        <taxon>rosids</taxon>
        <taxon>malvids</taxon>
        <taxon>Brassicales</taxon>
        <taxon>Brassicaceae</taxon>
        <taxon>Thlaspideae</taxon>
        <taxon>Thlaspi</taxon>
    </lineage>
</organism>
<keyword evidence="2" id="KW-0805">Transcription regulation</keyword>
<evidence type="ECO:0000256" key="5">
    <source>
        <dbReference type="ARBA" id="ARBA00023242"/>
    </source>
</evidence>
<keyword evidence="10" id="KW-1185">Reference proteome</keyword>
<evidence type="ECO:0000256" key="7">
    <source>
        <dbReference type="SAM" id="MobiDB-lite"/>
    </source>
</evidence>
<dbReference type="Gene3D" id="2.20.25.80">
    <property type="entry name" value="WRKY domain"/>
    <property type="match status" value="1"/>
</dbReference>
<dbReference type="InterPro" id="IPR044810">
    <property type="entry name" value="WRKY_plant"/>
</dbReference>
<dbReference type="Pfam" id="PF03106">
    <property type="entry name" value="WRKY"/>
    <property type="match status" value="1"/>
</dbReference>
<feature type="region of interest" description="Disordered" evidence="7">
    <location>
        <begin position="30"/>
        <end position="49"/>
    </location>
</feature>
<dbReference type="GO" id="GO:0003700">
    <property type="term" value="F:DNA-binding transcription factor activity"/>
    <property type="evidence" value="ECO:0007669"/>
    <property type="project" value="InterPro"/>
</dbReference>
<comment type="subcellular location">
    <subcellularLocation>
        <location evidence="1">Nucleus</location>
    </subcellularLocation>
</comment>
<dbReference type="GO" id="GO:0010150">
    <property type="term" value="P:leaf senescence"/>
    <property type="evidence" value="ECO:0007669"/>
    <property type="project" value="UniProtKB-ARBA"/>
</dbReference>
<reference evidence="9 10" key="1">
    <citation type="submission" date="2022-03" db="EMBL/GenBank/DDBJ databases">
        <authorList>
            <person name="Nunn A."/>
            <person name="Chopra R."/>
            <person name="Nunn A."/>
            <person name="Contreras Garrido A."/>
        </authorList>
    </citation>
    <scope>NUCLEOTIDE SEQUENCE [LARGE SCALE GENOMIC DNA]</scope>
</reference>
<evidence type="ECO:0000256" key="3">
    <source>
        <dbReference type="ARBA" id="ARBA00023125"/>
    </source>
</evidence>
<dbReference type="SUPFAM" id="SSF118290">
    <property type="entry name" value="WRKY DNA-binding domain"/>
    <property type="match status" value="1"/>
</dbReference>
<dbReference type="PANTHER" id="PTHR32096">
    <property type="entry name" value="WRKY TRANSCRIPTION FACTOR 30-RELATED-RELATED"/>
    <property type="match status" value="1"/>
</dbReference>
<comment type="similarity">
    <text evidence="6">Belongs to the WRKY group III family.</text>
</comment>
<evidence type="ECO:0000259" key="8">
    <source>
        <dbReference type="PROSITE" id="PS50811"/>
    </source>
</evidence>
<dbReference type="GO" id="GO:0042542">
    <property type="term" value="P:response to hydrogen peroxide"/>
    <property type="evidence" value="ECO:0007669"/>
    <property type="project" value="UniProtKB-ARBA"/>
</dbReference>
<evidence type="ECO:0000256" key="6">
    <source>
        <dbReference type="ARBA" id="ARBA00060850"/>
    </source>
</evidence>
<dbReference type="GO" id="GO:0005634">
    <property type="term" value="C:nucleus"/>
    <property type="evidence" value="ECO:0007669"/>
    <property type="project" value="UniProtKB-SubCell"/>
</dbReference>
<dbReference type="FunFam" id="2.20.25.80:FF:000009">
    <property type="entry name" value="WRKY transcription factor 53"/>
    <property type="match status" value="1"/>
</dbReference>
<dbReference type="AlphaFoldDB" id="A0AAU9T1V0"/>
<dbReference type="InterPro" id="IPR003657">
    <property type="entry name" value="WRKY_dom"/>
</dbReference>
<keyword evidence="4" id="KW-0804">Transcription</keyword>
<evidence type="ECO:0000256" key="2">
    <source>
        <dbReference type="ARBA" id="ARBA00023015"/>
    </source>
</evidence>
<feature type="compositionally biased region" description="Low complexity" evidence="7">
    <location>
        <begin position="242"/>
        <end position="251"/>
    </location>
</feature>
<dbReference type="SMART" id="SM00774">
    <property type="entry name" value="WRKY"/>
    <property type="match status" value="1"/>
</dbReference>
<sequence length="330" mass="36559">MEGKNMLSWEQKTLLSELILGFEAAKKLHARHGEAPSPSPSSSSSSPVAAAAETNEALVKQILSSYEKSLLMLNWSPSPSVQLIPTPVAVVPVANPVRIPESPASINGSPRSEDFTTDGGGSSESHRQDYIFNSKKRKMLPKWSEKVRINPERGLEGPQDDVYSWRKYGQKDILGAKFPRSYYRCTHRSTRNCCATKQVQRSDGDPAVFEVTYRGTHTCPQAIAPPPPPPPASPEKQDTRPKPTTTTTQKPNELLESLKTSLTVRTDGLDDVDDVFSFPNTPPFYDYGTISGDFCSHVESSPMFDVVDWFNPTVEIDTAFPTFLPESIYY</sequence>
<dbReference type="Proteomes" id="UP000836841">
    <property type="component" value="Chromosome 7"/>
</dbReference>
<keyword evidence="5" id="KW-0539">Nucleus</keyword>
<keyword evidence="3" id="KW-0238">DNA-binding</keyword>
<evidence type="ECO:0000313" key="9">
    <source>
        <dbReference type="EMBL" id="CAH2078137.1"/>
    </source>
</evidence>
<proteinExistence type="inferred from homology"/>
<protein>
    <recommendedName>
        <fullName evidence="8">WRKY domain-containing protein</fullName>
    </recommendedName>
</protein>
<dbReference type="GO" id="GO:0010193">
    <property type="term" value="P:response to ozone"/>
    <property type="evidence" value="ECO:0007669"/>
    <property type="project" value="UniProtKB-ARBA"/>
</dbReference>
<dbReference type="PANTHER" id="PTHR32096:SF94">
    <property type="entry name" value="WRKY TRANSCRIPTION FACTOR 53-RELATED"/>
    <property type="match status" value="1"/>
</dbReference>
<gene>
    <name evidence="9" type="ORF">TAV2_LOCUS23555</name>
</gene>
<feature type="compositionally biased region" description="Pro residues" evidence="7">
    <location>
        <begin position="223"/>
        <end position="233"/>
    </location>
</feature>
<dbReference type="PROSITE" id="PS50811">
    <property type="entry name" value="WRKY"/>
    <property type="match status" value="1"/>
</dbReference>
<dbReference type="GO" id="GO:0000976">
    <property type="term" value="F:transcription cis-regulatory region binding"/>
    <property type="evidence" value="ECO:0007669"/>
    <property type="project" value="TreeGrafter"/>
</dbReference>